<dbReference type="GO" id="GO:0006567">
    <property type="term" value="P:L-threonine catabolic process"/>
    <property type="evidence" value="ECO:0007669"/>
    <property type="project" value="TreeGrafter"/>
</dbReference>
<dbReference type="GO" id="GO:0003941">
    <property type="term" value="F:L-serine ammonia-lyase activity"/>
    <property type="evidence" value="ECO:0007669"/>
    <property type="project" value="TreeGrafter"/>
</dbReference>
<feature type="region of interest" description="Disordered" evidence="12">
    <location>
        <begin position="350"/>
        <end position="506"/>
    </location>
</feature>
<proteinExistence type="inferred from homology"/>
<dbReference type="CDD" id="cd04907">
    <property type="entry name" value="ACT_ThrD-I_2"/>
    <property type="match status" value="1"/>
</dbReference>
<dbReference type="Gene3D" id="3.40.30.10">
    <property type="entry name" value="Glutaredoxin"/>
    <property type="match status" value="1"/>
</dbReference>
<dbReference type="InterPro" id="IPR001926">
    <property type="entry name" value="TrpB-like_PALP"/>
</dbReference>
<dbReference type="FunFam" id="3.40.50.1100:FF:000008">
    <property type="entry name" value="L-threonine dehydratase"/>
    <property type="match status" value="1"/>
</dbReference>
<comment type="caution">
    <text evidence="15">The sequence shown here is derived from an EMBL/GenBank/DDBJ whole genome shotgun (WGS) entry which is preliminary data.</text>
</comment>
<protein>
    <recommendedName>
        <fullName evidence="11">Threonine dehydratase</fullName>
        <ecNumber evidence="11">4.3.1.19</ecNumber>
    </recommendedName>
    <alternativeName>
        <fullName evidence="11">Threonine deaminase</fullName>
    </alternativeName>
</protein>
<evidence type="ECO:0000259" key="14">
    <source>
        <dbReference type="PROSITE" id="PS51672"/>
    </source>
</evidence>
<evidence type="ECO:0000256" key="5">
    <source>
        <dbReference type="ARBA" id="ARBA00022605"/>
    </source>
</evidence>
<dbReference type="SUPFAM" id="SSF55021">
    <property type="entry name" value="ACT-like"/>
    <property type="match status" value="2"/>
</dbReference>
<evidence type="ECO:0000313" key="16">
    <source>
        <dbReference type="Proteomes" id="UP001205105"/>
    </source>
</evidence>
<dbReference type="GO" id="GO:0004794">
    <property type="term" value="F:threonine deaminase activity"/>
    <property type="evidence" value="ECO:0007669"/>
    <property type="project" value="UniProtKB-UniRule"/>
</dbReference>
<dbReference type="NCBIfam" id="TIGR01124">
    <property type="entry name" value="ilvA_2Cterm"/>
    <property type="match status" value="1"/>
</dbReference>
<dbReference type="SMART" id="SM00456">
    <property type="entry name" value="WW"/>
    <property type="match status" value="2"/>
</dbReference>
<dbReference type="EMBL" id="JADXDR010000068">
    <property type="protein sequence ID" value="KAI7841046.1"/>
    <property type="molecule type" value="Genomic_DNA"/>
</dbReference>
<dbReference type="GO" id="GO:0009097">
    <property type="term" value="P:isoleucine biosynthetic process"/>
    <property type="evidence" value="ECO:0007669"/>
    <property type="project" value="UniProtKB-UniRule"/>
</dbReference>
<dbReference type="InterPro" id="IPR001721">
    <property type="entry name" value="TD_ACT-like"/>
</dbReference>
<feature type="compositionally biased region" description="Low complexity" evidence="12">
    <location>
        <begin position="282"/>
        <end position="299"/>
    </location>
</feature>
<dbReference type="Pfam" id="PF00585">
    <property type="entry name" value="Thr_dehydrat_C"/>
    <property type="match status" value="2"/>
</dbReference>
<keyword evidence="10 11" id="KW-0100">Branched-chain amino acid biosynthesis</keyword>
<evidence type="ECO:0000256" key="10">
    <source>
        <dbReference type="ARBA" id="ARBA00023304"/>
    </source>
</evidence>
<evidence type="ECO:0000256" key="9">
    <source>
        <dbReference type="ARBA" id="ARBA00023239"/>
    </source>
</evidence>
<dbReference type="PROSITE" id="PS50020">
    <property type="entry name" value="WW_DOMAIN_2"/>
    <property type="match status" value="2"/>
</dbReference>
<dbReference type="InterPro" id="IPR005787">
    <property type="entry name" value="Thr_deHydtase_biosynth"/>
</dbReference>
<dbReference type="InterPro" id="IPR050147">
    <property type="entry name" value="Ser/Thr_Dehydratase"/>
</dbReference>
<accession>A0AAD5DQ45</accession>
<feature type="region of interest" description="Disordered" evidence="12">
    <location>
        <begin position="270"/>
        <end position="299"/>
    </location>
</feature>
<comment type="cofactor">
    <cofactor evidence="2 11">
        <name>pyridoxal 5'-phosphate</name>
        <dbReference type="ChEBI" id="CHEBI:597326"/>
    </cofactor>
</comment>
<gene>
    <name evidence="15" type="ORF">COHA_005274</name>
</gene>
<keyword evidence="5 11" id="KW-0028">Amino-acid biosynthesis</keyword>
<evidence type="ECO:0000256" key="12">
    <source>
        <dbReference type="SAM" id="MobiDB-lite"/>
    </source>
</evidence>
<dbReference type="InterPro" id="IPR038110">
    <property type="entry name" value="TD_ACT-like_sf"/>
</dbReference>
<feature type="compositionally biased region" description="Polar residues" evidence="12">
    <location>
        <begin position="441"/>
        <end position="455"/>
    </location>
</feature>
<dbReference type="Pfam" id="PF00397">
    <property type="entry name" value="WW"/>
    <property type="match status" value="1"/>
</dbReference>
<feature type="region of interest" description="Disordered" evidence="12">
    <location>
        <begin position="40"/>
        <end position="62"/>
    </location>
</feature>
<evidence type="ECO:0000256" key="1">
    <source>
        <dbReference type="ARBA" id="ARBA00001274"/>
    </source>
</evidence>
<dbReference type="GO" id="GO:0006565">
    <property type="term" value="P:L-serine catabolic process"/>
    <property type="evidence" value="ECO:0007669"/>
    <property type="project" value="TreeGrafter"/>
</dbReference>
<feature type="compositionally biased region" description="Basic residues" evidence="12">
    <location>
        <begin position="465"/>
        <end position="474"/>
    </location>
</feature>
<dbReference type="Proteomes" id="UP001205105">
    <property type="component" value="Unassembled WGS sequence"/>
</dbReference>
<evidence type="ECO:0000256" key="3">
    <source>
        <dbReference type="ARBA" id="ARBA00004810"/>
    </source>
</evidence>
<evidence type="ECO:0000256" key="11">
    <source>
        <dbReference type="RuleBase" id="RU362012"/>
    </source>
</evidence>
<feature type="domain" description="ACT-like" evidence="14">
    <location>
        <begin position="997"/>
        <end position="1070"/>
    </location>
</feature>
<keyword evidence="8 11" id="KW-0663">Pyridoxal phosphate</keyword>
<keyword evidence="9 11" id="KW-0456">Lyase</keyword>
<dbReference type="Gene3D" id="2.20.70.10">
    <property type="match status" value="2"/>
</dbReference>
<evidence type="ECO:0000256" key="2">
    <source>
        <dbReference type="ARBA" id="ARBA00001933"/>
    </source>
</evidence>
<feature type="region of interest" description="Disordered" evidence="12">
    <location>
        <begin position="187"/>
        <end position="212"/>
    </location>
</feature>
<dbReference type="PROSITE" id="PS01159">
    <property type="entry name" value="WW_DOMAIN_1"/>
    <property type="match status" value="1"/>
</dbReference>
<feature type="region of interest" description="Disordered" evidence="12">
    <location>
        <begin position="1"/>
        <end position="26"/>
    </location>
</feature>
<dbReference type="InterPro" id="IPR001202">
    <property type="entry name" value="WW_dom"/>
</dbReference>
<keyword evidence="6 11" id="KW-0412">Isoleucine biosynthesis</keyword>
<evidence type="ECO:0000256" key="6">
    <source>
        <dbReference type="ARBA" id="ARBA00022624"/>
    </source>
</evidence>
<dbReference type="PANTHER" id="PTHR48078:SF11">
    <property type="entry name" value="THREONINE DEHYDRATASE, MITOCHONDRIAL"/>
    <property type="match status" value="1"/>
</dbReference>
<name>A0AAD5DQ45_9CHLO</name>
<dbReference type="InterPro" id="IPR045865">
    <property type="entry name" value="ACT-like_dom_sf"/>
</dbReference>
<comment type="similarity">
    <text evidence="4 11">Belongs to the serine/threonine dehydratase family.</text>
</comment>
<evidence type="ECO:0000256" key="8">
    <source>
        <dbReference type="ARBA" id="ARBA00022898"/>
    </source>
</evidence>
<comment type="catalytic activity">
    <reaction evidence="1 11">
        <text>L-threonine = 2-oxobutanoate + NH4(+)</text>
        <dbReference type="Rhea" id="RHEA:22108"/>
        <dbReference type="ChEBI" id="CHEBI:16763"/>
        <dbReference type="ChEBI" id="CHEBI:28938"/>
        <dbReference type="ChEBI" id="CHEBI:57926"/>
        <dbReference type="EC" id="4.3.1.19"/>
    </reaction>
</comment>
<dbReference type="InterPro" id="IPR036052">
    <property type="entry name" value="TrpB-like_PALP_sf"/>
</dbReference>
<keyword evidence="7" id="KW-0677">Repeat</keyword>
<evidence type="ECO:0000256" key="4">
    <source>
        <dbReference type="ARBA" id="ARBA00010869"/>
    </source>
</evidence>
<dbReference type="SUPFAM" id="SSF51045">
    <property type="entry name" value="WW domain"/>
    <property type="match status" value="2"/>
</dbReference>
<keyword evidence="16" id="KW-1185">Reference proteome</keyword>
<evidence type="ECO:0000313" key="15">
    <source>
        <dbReference type="EMBL" id="KAI7841046.1"/>
    </source>
</evidence>
<feature type="domain" description="WW" evidence="13">
    <location>
        <begin position="204"/>
        <end position="238"/>
    </location>
</feature>
<dbReference type="CDD" id="cd01562">
    <property type="entry name" value="Thr-dehyd"/>
    <property type="match status" value="1"/>
</dbReference>
<organism evidence="15 16">
    <name type="scientific">Chlorella ohadii</name>
    <dbReference type="NCBI Taxonomy" id="2649997"/>
    <lineage>
        <taxon>Eukaryota</taxon>
        <taxon>Viridiplantae</taxon>
        <taxon>Chlorophyta</taxon>
        <taxon>core chlorophytes</taxon>
        <taxon>Trebouxiophyceae</taxon>
        <taxon>Chlorellales</taxon>
        <taxon>Chlorellaceae</taxon>
        <taxon>Chlorella clade</taxon>
        <taxon>Chlorella</taxon>
    </lineage>
</organism>
<dbReference type="CDD" id="cd00201">
    <property type="entry name" value="WW"/>
    <property type="match status" value="2"/>
</dbReference>
<dbReference type="Gene3D" id="3.40.50.1100">
    <property type="match status" value="2"/>
</dbReference>
<evidence type="ECO:0000256" key="7">
    <source>
        <dbReference type="ARBA" id="ARBA00022737"/>
    </source>
</evidence>
<reference evidence="15" key="1">
    <citation type="submission" date="2020-11" db="EMBL/GenBank/DDBJ databases">
        <title>Chlorella ohadii genome sequencing and assembly.</title>
        <authorList>
            <person name="Murik O."/>
            <person name="Treves H."/>
            <person name="Kedem I."/>
            <person name="Shotland Y."/>
            <person name="Kaplan A."/>
        </authorList>
    </citation>
    <scope>NUCLEOTIDE SEQUENCE</scope>
    <source>
        <strain evidence="15">1</strain>
    </source>
</reference>
<dbReference type="PROSITE" id="PS51672">
    <property type="entry name" value="ACT_LIKE"/>
    <property type="match status" value="2"/>
</dbReference>
<feature type="compositionally biased region" description="Pro residues" evidence="12">
    <location>
        <begin position="1"/>
        <end position="20"/>
    </location>
</feature>
<dbReference type="Gene3D" id="3.40.1020.10">
    <property type="entry name" value="Biosynthetic Threonine Deaminase, Domain 3"/>
    <property type="match status" value="1"/>
</dbReference>
<feature type="domain" description="WW" evidence="13">
    <location>
        <begin position="238"/>
        <end position="272"/>
    </location>
</feature>
<comment type="pathway">
    <text evidence="3 11">Amino-acid biosynthesis; L-isoleucine biosynthesis; 2-oxobutanoate from L-threonine: step 1/1.</text>
</comment>
<dbReference type="PANTHER" id="PTHR48078">
    <property type="entry name" value="THREONINE DEHYDRATASE, MITOCHONDRIAL-RELATED"/>
    <property type="match status" value="1"/>
</dbReference>
<feature type="compositionally biased region" description="Low complexity" evidence="12">
    <location>
        <begin position="191"/>
        <end position="203"/>
    </location>
</feature>
<sequence length="1081" mass="112760">MAAPGVPRPAAPGAPPPLPPAAAGAVDEAAVQHAVLAQQEREAQQMMHTSGVKRPHEESAAVDPDAAVAAPGDAHLMKERLLQMESEFRSGRQAAAAEAAAAAAKERGAGDWANYQPPSAVLQAVQQRQAAAPAAVAAAPAPAAAAPASAAAAAPQAAAAPAAAQGGQRELPPALRARLAARGILPKDEGANGSAAAAASEDAGPLPPGWHQATDPTYNTVYYYCPATGERSWSRPKPALPPGWMEAKDPASGATYYYNAALGQTQWERPTAPAAGAPPPWQQAQRAQQAQQQPQQAQQEEQLYLPAMQFGGARAGYVFNTGPVGLGYYLDKPWVNRKLGEKEVAIEVHAPRSAAAGRSGGRPPIGGGGGGGGGGAAKRGRYQRPDDVLDPMDPSSYSDAPRGTWSTGLEGAQPRAADTTAGGPLFQSRPYPSPGAVLRANQKQQHAGSSGSSNVRCAPPCLRSAQRRCSRRPSRLQAAVVDDGQATQQQQPGGNGVPPSPPAAAQVQASAPIVALPEEFQLPSGQLSHVERSKPLAAADAFRCAACTRPECQTPSGCAAMQWRAAPGGYLREILTAKVYDVAVETPLERMDILSEAMGNNILLKREDLQPVKSFKLRGAYNKMAQLTPEQLARGVICSSAGNHAQGVALGARQLGCAATIVMPTSTPAIKVAAVRALGGIVDLHGESYQEAQAHAQARAAAEGMVFIAPYDDPYVVAGQGTIGNEILRETDMDKLDAIFVAVGGGGLVAGIAAYIKALKPHIKVIGVEPTGANAMAQSLARGERVTLSKVDAFADGVAVKYVGAETFRLCRDLIDGVVLVDNAATSAAIKDVFNETRSILEPAGAVAVAGAKAYLQHYGLTGQTVVAVTSGANMNFDRLRLVADLADVGGKREAMLAVTIPETPGAFVDMVATALNGTDIQVTEFKYRFEAGSEAHVLLSVGVAPGSPECLGVMQRLSQRGYPTADISDIELAQVHLRHLVGGRARGPQGELPNERIFQVDFPERPGALRKFLGPLSPRWNVTLFHYRRTGNQASGVLLGVQVPPQDEAEFQAAVAGLSGDFTFTEMGDRAREVFKMFCS</sequence>
<dbReference type="Pfam" id="PF00291">
    <property type="entry name" value="PALP"/>
    <property type="match status" value="1"/>
</dbReference>
<feature type="compositionally biased region" description="Gly residues" evidence="12">
    <location>
        <begin position="358"/>
        <end position="377"/>
    </location>
</feature>
<dbReference type="NCBIfam" id="NF006674">
    <property type="entry name" value="PRK09224.1"/>
    <property type="match status" value="1"/>
</dbReference>
<dbReference type="InterPro" id="IPR036020">
    <property type="entry name" value="WW_dom_sf"/>
</dbReference>
<dbReference type="SUPFAM" id="SSF53686">
    <property type="entry name" value="Tryptophan synthase beta subunit-like PLP-dependent enzymes"/>
    <property type="match status" value="1"/>
</dbReference>
<feature type="domain" description="ACT-like" evidence="14">
    <location>
        <begin position="895"/>
        <end position="970"/>
    </location>
</feature>
<evidence type="ECO:0000259" key="13">
    <source>
        <dbReference type="PROSITE" id="PS50020"/>
    </source>
</evidence>
<dbReference type="EC" id="4.3.1.19" evidence="11"/>
<dbReference type="AlphaFoldDB" id="A0AAD5DQ45"/>